<evidence type="ECO:0000313" key="3">
    <source>
        <dbReference type="Proteomes" id="UP000707206"/>
    </source>
</evidence>
<dbReference type="PANTHER" id="PTHR12526">
    <property type="entry name" value="GLYCOSYLTRANSFERASE"/>
    <property type="match status" value="1"/>
</dbReference>
<dbReference type="PANTHER" id="PTHR12526:SF630">
    <property type="entry name" value="GLYCOSYLTRANSFERASE"/>
    <property type="match status" value="1"/>
</dbReference>
<dbReference type="Pfam" id="PF00534">
    <property type="entry name" value="Glycos_transf_1"/>
    <property type="match status" value="1"/>
</dbReference>
<evidence type="ECO:0000259" key="1">
    <source>
        <dbReference type="Pfam" id="PF00534"/>
    </source>
</evidence>
<feature type="domain" description="Glycosyl transferase family 1" evidence="1">
    <location>
        <begin position="189"/>
        <end position="345"/>
    </location>
</feature>
<proteinExistence type="predicted"/>
<dbReference type="InterPro" id="IPR001296">
    <property type="entry name" value="Glyco_trans_1"/>
</dbReference>
<protein>
    <submittedName>
        <fullName evidence="2">Glycosyltransferase family 4 protein</fullName>
    </submittedName>
</protein>
<reference evidence="2" key="1">
    <citation type="submission" date="2019-07" db="EMBL/GenBank/DDBJ databases">
        <authorList>
            <person name="De-Chao Zhang Q."/>
        </authorList>
    </citation>
    <scope>NUCLEOTIDE SEQUENCE</scope>
    <source>
        <strain evidence="2">TP-CH-4</strain>
    </source>
</reference>
<gene>
    <name evidence="2" type="ORF">FK220_018690</name>
</gene>
<dbReference type="EMBL" id="VIKU02000008">
    <property type="protein sequence ID" value="NHF61388.1"/>
    <property type="molecule type" value="Genomic_DNA"/>
</dbReference>
<accession>A0A967AWC2</accession>
<organism evidence="2 3">
    <name type="scientific">Pelagihabitans pacificus</name>
    <dbReference type="NCBI Taxonomy" id="2696054"/>
    <lineage>
        <taxon>Bacteria</taxon>
        <taxon>Pseudomonadati</taxon>
        <taxon>Bacteroidota</taxon>
        <taxon>Flavobacteriia</taxon>
        <taxon>Flavobacteriales</taxon>
        <taxon>Flavobacteriaceae</taxon>
        <taxon>Pelagihabitans</taxon>
    </lineage>
</organism>
<keyword evidence="3" id="KW-1185">Reference proteome</keyword>
<dbReference type="AlphaFoldDB" id="A0A967AWC2"/>
<comment type="caution">
    <text evidence="2">The sequence shown here is derived from an EMBL/GenBank/DDBJ whole genome shotgun (WGS) entry which is preliminary data.</text>
</comment>
<name>A0A967AWC2_9FLAO</name>
<dbReference type="Gene3D" id="3.40.50.2000">
    <property type="entry name" value="Glycogen Phosphorylase B"/>
    <property type="match status" value="2"/>
</dbReference>
<dbReference type="SUPFAM" id="SSF53756">
    <property type="entry name" value="UDP-Glycosyltransferase/glycogen phosphorylase"/>
    <property type="match status" value="1"/>
</dbReference>
<sequence>MKSKVLLILHIPPPVNGAAMVGKYIMDSQSINETFDADYINLTTSFDLGSIGKGSIGKIFTTMKVILRTAKALLKTNYDLCYVTLTAKGAGFYKDFLIVCLLKLFRKKIIFHFHNKGIKESKSNFIKNGLYRLTFENTQSILLAPQLYSDVSDYVHKENVYFCPNGIPDIEQDSPSSSRDITGDPVCRFLFLSNMMRQKGVFVLLEACALLDGMGLPFECHFVGAWSDISETEFNRAVSEKGLKGKVIAHGPKYGGEKIRFFKESDVFVFPTFYHNEAFPLVNLEAMQQGLPIISTPEGGIPEMILDGQTGFLTNQGNVSELAEKMIFLINSPGSRVAMGMAGRRLYEKCFTLSNFEHNMKTILVKAMIVEPT</sequence>
<reference evidence="2" key="2">
    <citation type="submission" date="2020-03" db="EMBL/GenBank/DDBJ databases">
        <title>Flavobacteriaceae bacterium strain TP-CH-4, a member of the family Flavobacteriaceae isolated from a deep-sea seamount.</title>
        <authorList>
            <person name="Zhang D.-C."/>
        </authorList>
    </citation>
    <scope>NUCLEOTIDE SEQUENCE</scope>
    <source>
        <strain evidence="2">TP-CH-4</strain>
    </source>
</reference>
<dbReference type="GO" id="GO:0016757">
    <property type="term" value="F:glycosyltransferase activity"/>
    <property type="evidence" value="ECO:0007669"/>
    <property type="project" value="InterPro"/>
</dbReference>
<evidence type="ECO:0000313" key="2">
    <source>
        <dbReference type="EMBL" id="NHF61388.1"/>
    </source>
</evidence>
<dbReference type="Proteomes" id="UP000707206">
    <property type="component" value="Unassembled WGS sequence"/>
</dbReference>